<sequence>MAIQTVFYFLKYCLLLSLDQFRDSKSVLESLYLEAIEIVVAVESFFSIKLYFKASLYF</sequence>
<protein>
    <submittedName>
        <fullName evidence="1">Uncharacterized protein</fullName>
    </submittedName>
</protein>
<dbReference type="EMBL" id="QKWP01000575">
    <property type="protein sequence ID" value="RIB17895.1"/>
    <property type="molecule type" value="Genomic_DNA"/>
</dbReference>
<gene>
    <name evidence="1" type="ORF">C2G38_2186110</name>
</gene>
<dbReference type="AlphaFoldDB" id="A0A397V637"/>
<reference evidence="1 2" key="1">
    <citation type="submission" date="2018-06" db="EMBL/GenBank/DDBJ databases">
        <title>Comparative genomics reveals the genomic features of Rhizophagus irregularis, R. cerebriforme, R. diaphanum and Gigaspora rosea, and their symbiotic lifestyle signature.</title>
        <authorList>
            <person name="Morin E."/>
            <person name="San Clemente H."/>
            <person name="Chen E.C.H."/>
            <person name="De La Providencia I."/>
            <person name="Hainaut M."/>
            <person name="Kuo A."/>
            <person name="Kohler A."/>
            <person name="Murat C."/>
            <person name="Tang N."/>
            <person name="Roy S."/>
            <person name="Loubradou J."/>
            <person name="Henrissat B."/>
            <person name="Grigoriev I.V."/>
            <person name="Corradi N."/>
            <person name="Roux C."/>
            <person name="Martin F.M."/>
        </authorList>
    </citation>
    <scope>NUCLEOTIDE SEQUENCE [LARGE SCALE GENOMIC DNA]</scope>
    <source>
        <strain evidence="1 2">DAOM 194757</strain>
    </source>
</reference>
<evidence type="ECO:0000313" key="1">
    <source>
        <dbReference type="EMBL" id="RIB17895.1"/>
    </source>
</evidence>
<proteinExistence type="predicted"/>
<evidence type="ECO:0000313" key="2">
    <source>
        <dbReference type="Proteomes" id="UP000266673"/>
    </source>
</evidence>
<dbReference type="Proteomes" id="UP000266673">
    <property type="component" value="Unassembled WGS sequence"/>
</dbReference>
<organism evidence="1 2">
    <name type="scientific">Gigaspora rosea</name>
    <dbReference type="NCBI Taxonomy" id="44941"/>
    <lineage>
        <taxon>Eukaryota</taxon>
        <taxon>Fungi</taxon>
        <taxon>Fungi incertae sedis</taxon>
        <taxon>Mucoromycota</taxon>
        <taxon>Glomeromycotina</taxon>
        <taxon>Glomeromycetes</taxon>
        <taxon>Diversisporales</taxon>
        <taxon>Gigasporaceae</taxon>
        <taxon>Gigaspora</taxon>
    </lineage>
</organism>
<accession>A0A397V637</accession>
<keyword evidence="2" id="KW-1185">Reference proteome</keyword>
<comment type="caution">
    <text evidence="1">The sequence shown here is derived from an EMBL/GenBank/DDBJ whole genome shotgun (WGS) entry which is preliminary data.</text>
</comment>
<name>A0A397V637_9GLOM</name>